<name>A0A2W5K4S8_9ACTN</name>
<evidence type="ECO:0000313" key="10">
    <source>
        <dbReference type="Proteomes" id="UP000248606"/>
    </source>
</evidence>
<comment type="subcellular location">
    <subcellularLocation>
        <location evidence="1">Cell membrane</location>
        <topology evidence="1">Multi-pass membrane protein</topology>
    </subcellularLocation>
</comment>
<evidence type="ECO:0000256" key="5">
    <source>
        <dbReference type="ARBA" id="ARBA00022692"/>
    </source>
</evidence>
<feature type="transmembrane region" description="Helical" evidence="8">
    <location>
        <begin position="200"/>
        <end position="219"/>
    </location>
</feature>
<evidence type="ECO:0000256" key="8">
    <source>
        <dbReference type="SAM" id="Phobius"/>
    </source>
</evidence>
<dbReference type="Pfam" id="PF01554">
    <property type="entry name" value="MatE"/>
    <property type="match status" value="2"/>
</dbReference>
<feature type="transmembrane region" description="Helical" evidence="8">
    <location>
        <begin position="414"/>
        <end position="434"/>
    </location>
</feature>
<dbReference type="GO" id="GO:0015297">
    <property type="term" value="F:antiporter activity"/>
    <property type="evidence" value="ECO:0007669"/>
    <property type="project" value="InterPro"/>
</dbReference>
<keyword evidence="6 8" id="KW-1133">Transmembrane helix</keyword>
<feature type="transmembrane region" description="Helical" evidence="8">
    <location>
        <begin position="357"/>
        <end position="380"/>
    </location>
</feature>
<feature type="transmembrane region" description="Helical" evidence="8">
    <location>
        <begin position="387"/>
        <end position="408"/>
    </location>
</feature>
<dbReference type="InterPro" id="IPR048279">
    <property type="entry name" value="MdtK-like"/>
</dbReference>
<dbReference type="InterPro" id="IPR044644">
    <property type="entry name" value="DinF-like"/>
</dbReference>
<dbReference type="GO" id="GO:0005886">
    <property type="term" value="C:plasma membrane"/>
    <property type="evidence" value="ECO:0007669"/>
    <property type="project" value="UniProtKB-SubCell"/>
</dbReference>
<proteinExistence type="inferred from homology"/>
<feature type="transmembrane region" description="Helical" evidence="8">
    <location>
        <begin position="94"/>
        <end position="116"/>
    </location>
</feature>
<accession>A0A2W5K4S8</accession>
<dbReference type="GO" id="GO:0042910">
    <property type="term" value="F:xenobiotic transmembrane transporter activity"/>
    <property type="evidence" value="ECO:0007669"/>
    <property type="project" value="InterPro"/>
</dbReference>
<sequence>MNSSVSLNSFRKLVPQLLRLALPALVVLAAEPLYVLFDTALVGHLGAIPLAALSVGGTVLAVVSSQLTFLSYGTTARSARYHGAGKPQLARQEGVQASWLAIFVGLAILILMQVFLNPLTKLLTGGGELASDTLSWLRIALFGVPFILLSMAGNGWMRGVQEVRQPPIFVVVGFGVSAILCPALIYGWGFLPSIGLKGSAWANVVGQSLTGILFTIVLIRSAHRYHLSWKPNREIIRQQLRMGKDLIVRSLGFQVCFLSVSAVAARIGAEALGAHQIVWQIWVFTSLLLDSVAVAAQSLVGESLGAHRTTETEQLGKHIVASGTIIAVVIAIIYAALYNVIPRIFTSDSAVLNCVGIPWWFMVCLLPVAGAVFSCDGVLLGAGDAAFLRNVTAGAAFCCYLPMIWLSYSFHWGLAGLWGGFVLFIMVRAVAGLIRQWRGKWIIYGTPEELA</sequence>
<evidence type="ECO:0000313" key="9">
    <source>
        <dbReference type="EMBL" id="PZP89826.1"/>
    </source>
</evidence>
<dbReference type="InterPro" id="IPR002528">
    <property type="entry name" value="MATE_fam"/>
</dbReference>
<feature type="transmembrane region" description="Helical" evidence="8">
    <location>
        <begin position="168"/>
        <end position="188"/>
    </location>
</feature>
<comment type="caution">
    <text evidence="9">The sequence shown here is derived from an EMBL/GenBank/DDBJ whole genome shotgun (WGS) entry which is preliminary data.</text>
</comment>
<dbReference type="CDD" id="cd13136">
    <property type="entry name" value="MATE_DinF_like"/>
    <property type="match status" value="1"/>
</dbReference>
<dbReference type="PANTHER" id="PTHR42893:SF46">
    <property type="entry name" value="PROTEIN DETOXIFICATION 44, CHLOROPLASTIC"/>
    <property type="match status" value="1"/>
</dbReference>
<dbReference type="Proteomes" id="UP000248606">
    <property type="component" value="Unassembled WGS sequence"/>
</dbReference>
<protein>
    <submittedName>
        <fullName evidence="9">MATE family efflux transporter</fullName>
    </submittedName>
</protein>
<dbReference type="EMBL" id="QFOZ01000001">
    <property type="protein sequence ID" value="PZP89826.1"/>
    <property type="molecule type" value="Genomic_DNA"/>
</dbReference>
<feature type="transmembrane region" description="Helical" evidence="8">
    <location>
        <begin position="246"/>
        <end position="265"/>
    </location>
</feature>
<dbReference type="AlphaFoldDB" id="A0A2W5K4S8"/>
<dbReference type="RefSeq" id="WP_290595389.1">
    <property type="nucleotide sequence ID" value="NZ_CAKZIO010000003.1"/>
</dbReference>
<evidence type="ECO:0000256" key="2">
    <source>
        <dbReference type="ARBA" id="ARBA00010199"/>
    </source>
</evidence>
<keyword evidence="5 8" id="KW-0812">Transmembrane</keyword>
<keyword evidence="4" id="KW-1003">Cell membrane</keyword>
<organism evidence="9 10">
    <name type="scientific">Lawsonella clevelandensis</name>
    <dbReference type="NCBI Taxonomy" id="1528099"/>
    <lineage>
        <taxon>Bacteria</taxon>
        <taxon>Bacillati</taxon>
        <taxon>Actinomycetota</taxon>
        <taxon>Actinomycetes</taxon>
        <taxon>Mycobacteriales</taxon>
        <taxon>Lawsonellaceae</taxon>
        <taxon>Lawsonella</taxon>
    </lineage>
</organism>
<dbReference type="PIRSF" id="PIRSF006603">
    <property type="entry name" value="DinF"/>
    <property type="match status" value="1"/>
</dbReference>
<evidence type="ECO:0000256" key="6">
    <source>
        <dbReference type="ARBA" id="ARBA00022989"/>
    </source>
</evidence>
<reference evidence="9 10" key="1">
    <citation type="submission" date="2017-08" db="EMBL/GenBank/DDBJ databases">
        <title>Infants hospitalized years apart are colonized by the same room-sourced microbial strains.</title>
        <authorList>
            <person name="Brooks B."/>
            <person name="Olm M.R."/>
            <person name="Firek B.A."/>
            <person name="Baker R."/>
            <person name="Thomas B.C."/>
            <person name="Morowitz M.J."/>
            <person name="Banfield J.F."/>
        </authorList>
    </citation>
    <scope>NUCLEOTIDE SEQUENCE [LARGE SCALE GENOMIC DNA]</scope>
    <source>
        <strain evidence="9">S2_006_000_R1_57</strain>
    </source>
</reference>
<evidence type="ECO:0000256" key="4">
    <source>
        <dbReference type="ARBA" id="ARBA00022475"/>
    </source>
</evidence>
<feature type="transmembrane region" description="Helical" evidence="8">
    <location>
        <begin position="319"/>
        <end position="337"/>
    </location>
</feature>
<gene>
    <name evidence="9" type="ORF">DI579_01290</name>
</gene>
<comment type="similarity">
    <text evidence="2">Belongs to the multi antimicrobial extrusion (MATE) (TC 2.A.66.1) family.</text>
</comment>
<evidence type="ECO:0000256" key="1">
    <source>
        <dbReference type="ARBA" id="ARBA00004651"/>
    </source>
</evidence>
<feature type="transmembrane region" description="Helical" evidence="8">
    <location>
        <begin position="277"/>
        <end position="299"/>
    </location>
</feature>
<evidence type="ECO:0000256" key="3">
    <source>
        <dbReference type="ARBA" id="ARBA00022448"/>
    </source>
</evidence>
<dbReference type="NCBIfam" id="TIGR00797">
    <property type="entry name" value="matE"/>
    <property type="match status" value="1"/>
</dbReference>
<keyword evidence="3" id="KW-0813">Transport</keyword>
<feature type="transmembrane region" description="Helical" evidence="8">
    <location>
        <begin position="45"/>
        <end position="73"/>
    </location>
</feature>
<evidence type="ECO:0000256" key="7">
    <source>
        <dbReference type="ARBA" id="ARBA00023136"/>
    </source>
</evidence>
<feature type="transmembrane region" description="Helical" evidence="8">
    <location>
        <begin position="136"/>
        <end position="156"/>
    </location>
</feature>
<keyword evidence="7 8" id="KW-0472">Membrane</keyword>
<dbReference type="PANTHER" id="PTHR42893">
    <property type="entry name" value="PROTEIN DETOXIFICATION 44, CHLOROPLASTIC-RELATED"/>
    <property type="match status" value="1"/>
</dbReference>